<organism evidence="2 3">
    <name type="scientific">Sinanodonta woodiana</name>
    <name type="common">Chinese pond mussel</name>
    <name type="synonym">Anodonta woodiana</name>
    <dbReference type="NCBI Taxonomy" id="1069815"/>
    <lineage>
        <taxon>Eukaryota</taxon>
        <taxon>Metazoa</taxon>
        <taxon>Spiralia</taxon>
        <taxon>Lophotrochozoa</taxon>
        <taxon>Mollusca</taxon>
        <taxon>Bivalvia</taxon>
        <taxon>Autobranchia</taxon>
        <taxon>Heteroconchia</taxon>
        <taxon>Palaeoheterodonta</taxon>
        <taxon>Unionida</taxon>
        <taxon>Unionoidea</taxon>
        <taxon>Unionidae</taxon>
        <taxon>Unioninae</taxon>
        <taxon>Sinanodonta</taxon>
    </lineage>
</organism>
<accession>A0ABD3W9C6</accession>
<dbReference type="InterPro" id="IPR027902">
    <property type="entry name" value="DUF4487"/>
</dbReference>
<feature type="compositionally biased region" description="Basic and acidic residues" evidence="1">
    <location>
        <begin position="793"/>
        <end position="802"/>
    </location>
</feature>
<protein>
    <submittedName>
        <fullName evidence="2">Uncharacterized protein</fullName>
    </submittedName>
</protein>
<dbReference type="PANTHER" id="PTHR16071:SF2">
    <property type="entry name" value="FIGNL1-INTERACTING REGULATOR OF RECOMBINATION AND MITOSIS"/>
    <property type="match status" value="1"/>
</dbReference>
<feature type="compositionally biased region" description="Polar residues" evidence="1">
    <location>
        <begin position="803"/>
        <end position="814"/>
    </location>
</feature>
<feature type="non-terminal residue" evidence="2">
    <location>
        <position position="1"/>
    </location>
</feature>
<gene>
    <name evidence="2" type="ORF">ACJMK2_038277</name>
</gene>
<feature type="region of interest" description="Disordered" evidence="1">
    <location>
        <begin position="790"/>
        <end position="827"/>
    </location>
</feature>
<sequence length="879" mass="99930">ILKTICLSFVPCLELSDLEEKVFSHITKQSCTIYDKILVNLHELTNEDSKSQPQQEISNLLLNLLEIIECYVVCIQQIQMGDNSVDISYIHSLPYCAIYMLKGTYQHCKESGDFYGDLLALITEPLSGLFKKAHALQGAFLSLIERVTADSGASEQDVEDLCFVCHGLFEVCQVVTELDVKLVVTVWKAITRFASQHKSLIKERLELGRMLVFICNEVETNLKYLFQLAPPETDNGDQVFSQGDEKTFQKSVKVLGFQMKIIVKLVQDFIDYLSDCEKQLFDLLVFIQKNMPPSLCAPKISVTHVEEMRRQLCTAMDPLLMVLVTNRRFRELCTQDKKQIGTESPDGSEENYLPHLLILLQVLNCLPVHPVDMVTKWIAPVVYPEDAPRDGVLTVVFKSVAKCHTELSLPVYMPGVMTRGKAQRSVSLYEHISTHVCGFIGSFPAKHFGCLEEVLLENLISRNPFCSLLATDVWCFLSRYGTADLCYNHVSFLLSVCTEVQSFHCPEFHNVLRLIRRLIKFLAAEHQTELYKKFPPREHLSIWSDIPLGVFSQSLTRQIVEDLVNQALKDLHNFLNMSEKKIEDIYRVVTALRCLKNLYRIQEFVDKFVLSNMQLATAEKLQLLWLQITDLDPAISSILEICIALMLELFARLLRGLQNTEILKILQVIGHHLHTCSDAMKLSVIDFLQQCGAIRFAPSPEQPQILRKIAVVFSTLLIDKNSLVLQKALKAFTTFAEETAHESIVPECMQLQSGLQDTVVAFLNRMVYPSLSVSEVDYLKQQAEKMTLSARQRSVELQERVTENASTATDPEQPSSKRKRTDHSELPSQYNQILSSLETSLKELQSLKEITPLTGRVVEQLQSVQKAIEDIVKENQTQQ</sequence>
<evidence type="ECO:0000313" key="2">
    <source>
        <dbReference type="EMBL" id="KAL3870196.1"/>
    </source>
</evidence>
<dbReference type="EMBL" id="JBJQND010000007">
    <property type="protein sequence ID" value="KAL3870196.1"/>
    <property type="molecule type" value="Genomic_DNA"/>
</dbReference>
<keyword evidence="3" id="KW-1185">Reference proteome</keyword>
<proteinExistence type="predicted"/>
<reference evidence="2 3" key="1">
    <citation type="submission" date="2024-11" db="EMBL/GenBank/DDBJ databases">
        <title>Chromosome-level genome assembly of the freshwater bivalve Anodonta woodiana.</title>
        <authorList>
            <person name="Chen X."/>
        </authorList>
    </citation>
    <scope>NUCLEOTIDE SEQUENCE [LARGE SCALE GENOMIC DNA]</scope>
    <source>
        <strain evidence="2">MN2024</strain>
        <tissue evidence="2">Gills</tissue>
    </source>
</reference>
<dbReference type="AlphaFoldDB" id="A0ABD3W9C6"/>
<evidence type="ECO:0000313" key="3">
    <source>
        <dbReference type="Proteomes" id="UP001634394"/>
    </source>
</evidence>
<dbReference type="Pfam" id="PF14868">
    <property type="entry name" value="DUF4487"/>
    <property type="match status" value="1"/>
</dbReference>
<dbReference type="PANTHER" id="PTHR16071">
    <property type="entry name" value="CHROMOSOME 1 OPEN READING FRAME 112"/>
    <property type="match status" value="1"/>
</dbReference>
<evidence type="ECO:0000256" key="1">
    <source>
        <dbReference type="SAM" id="MobiDB-lite"/>
    </source>
</evidence>
<name>A0ABD3W9C6_SINWO</name>
<comment type="caution">
    <text evidence="2">The sequence shown here is derived from an EMBL/GenBank/DDBJ whole genome shotgun (WGS) entry which is preliminary data.</text>
</comment>
<dbReference type="Proteomes" id="UP001634394">
    <property type="component" value="Unassembled WGS sequence"/>
</dbReference>